<dbReference type="SUPFAM" id="SSF50998">
    <property type="entry name" value="Quinoprotein alcohol dehydrogenase-like"/>
    <property type="match status" value="1"/>
</dbReference>
<organism evidence="3 4">
    <name type="scientific">Paenibacillus contaminans</name>
    <dbReference type="NCBI Taxonomy" id="450362"/>
    <lineage>
        <taxon>Bacteria</taxon>
        <taxon>Bacillati</taxon>
        <taxon>Bacillota</taxon>
        <taxon>Bacilli</taxon>
        <taxon>Bacillales</taxon>
        <taxon>Paenibacillaceae</taxon>
        <taxon>Paenibacillus</taxon>
    </lineage>
</organism>
<dbReference type="Pfam" id="PF07833">
    <property type="entry name" value="Cu_amine_oxidN1"/>
    <property type="match status" value="1"/>
</dbReference>
<dbReference type="OrthoDB" id="2613833at2"/>
<dbReference type="Gene3D" id="2.40.10.480">
    <property type="match status" value="1"/>
</dbReference>
<dbReference type="SMART" id="SM00564">
    <property type="entry name" value="PQQ"/>
    <property type="match status" value="4"/>
</dbReference>
<dbReference type="AlphaFoldDB" id="A0A329MNT8"/>
<reference evidence="3 4" key="1">
    <citation type="journal article" date="2009" name="Int. J. Syst. Evol. Microbiol.">
        <title>Paenibacillus contaminans sp. nov., isolated from a contaminated laboratory plate.</title>
        <authorList>
            <person name="Chou J.H."/>
            <person name="Lee J.H."/>
            <person name="Lin M.C."/>
            <person name="Chang P.S."/>
            <person name="Arun A.B."/>
            <person name="Young C.C."/>
            <person name="Chen W.M."/>
        </authorList>
    </citation>
    <scope>NUCLEOTIDE SEQUENCE [LARGE SCALE GENOMIC DNA]</scope>
    <source>
        <strain evidence="3 4">CKOBP-6</strain>
    </source>
</reference>
<dbReference type="SUPFAM" id="SSF63829">
    <property type="entry name" value="Calcium-dependent phosphotriesterase"/>
    <property type="match status" value="1"/>
</dbReference>
<dbReference type="Gene3D" id="2.130.10.10">
    <property type="entry name" value="YVTN repeat-like/Quinoprotein amine dehydrogenase"/>
    <property type="match status" value="1"/>
</dbReference>
<feature type="signal peptide" evidence="1">
    <location>
        <begin position="1"/>
        <end position="25"/>
    </location>
</feature>
<dbReference type="SUPFAM" id="SSF55383">
    <property type="entry name" value="Copper amine oxidase, domain N"/>
    <property type="match status" value="1"/>
</dbReference>
<dbReference type="EMBL" id="QMFB01000004">
    <property type="protein sequence ID" value="RAV21559.1"/>
    <property type="molecule type" value="Genomic_DNA"/>
</dbReference>
<sequence>MKICKILISILVLSSFLRISNLAFAQSSTYLPEDMGFELDWTFTETPPKRPQPKILNPENYEVKWKIDNPLMFGLVQDATGILYTSDSKNVVRAVFPNGKEKWNIHLDMGIKNSVIYLVVGQDGTIYAHSSDHYTENGLSSIYALTPEGKVKWKLQSSDIYSDFDSQFAGDARGNLIYFSNEGLVSRNSNGDVNWVNKSITSSKPNDISHTSHSVSIYLDSHSNIYVDSAFGEVISIDSTGIERWRTKPLPFVTKHLGFHPYFSDQGLLYILIENGLHALNGQNGSIVDLSKNIDLMDVKSAGVPFDGEGGYYFINWEGFRKITSSGAKIWEYKLRDSEKNGLGFFREPVTDKAGNVYFSTDAGNIIALNSSGEEIFVFLRNGFWSKITNVLIGANGNIYSTNHDIGLVSFGKKQIQVYKDNISLPVTSDPINVEGTVLVPFRSLFESFGLKVEWDQISKTVTGSKEGLTIQLIIGEMTAYVNGQPQKLDVAPLINDDSTYVPLRFIGESIGKKVSWNGENSSINIDQ</sequence>
<keyword evidence="4" id="KW-1185">Reference proteome</keyword>
<dbReference type="RefSeq" id="WP_113030650.1">
    <property type="nucleotide sequence ID" value="NZ_QMFB01000004.1"/>
</dbReference>
<dbReference type="InterPro" id="IPR015943">
    <property type="entry name" value="WD40/YVTN_repeat-like_dom_sf"/>
</dbReference>
<dbReference type="InterPro" id="IPR011047">
    <property type="entry name" value="Quinoprotein_ADH-like_sf"/>
</dbReference>
<dbReference type="InterPro" id="IPR036582">
    <property type="entry name" value="Mao_N_sf"/>
</dbReference>
<proteinExistence type="predicted"/>
<dbReference type="Proteomes" id="UP000250369">
    <property type="component" value="Unassembled WGS sequence"/>
</dbReference>
<dbReference type="InterPro" id="IPR012854">
    <property type="entry name" value="Cu_amine_oxidase-like_N"/>
</dbReference>
<evidence type="ECO:0000313" key="4">
    <source>
        <dbReference type="Proteomes" id="UP000250369"/>
    </source>
</evidence>
<dbReference type="InterPro" id="IPR018391">
    <property type="entry name" value="PQQ_b-propeller_rpt"/>
</dbReference>
<evidence type="ECO:0000256" key="1">
    <source>
        <dbReference type="SAM" id="SignalP"/>
    </source>
</evidence>
<evidence type="ECO:0000313" key="3">
    <source>
        <dbReference type="EMBL" id="RAV21559.1"/>
    </source>
</evidence>
<protein>
    <recommendedName>
        <fullName evidence="2">Copper amine oxidase-like N-terminal domain-containing protein</fullName>
    </recommendedName>
</protein>
<accession>A0A329MNT8</accession>
<comment type="caution">
    <text evidence="3">The sequence shown here is derived from an EMBL/GenBank/DDBJ whole genome shotgun (WGS) entry which is preliminary data.</text>
</comment>
<dbReference type="PANTHER" id="PTHR34512">
    <property type="entry name" value="CELL SURFACE PROTEIN"/>
    <property type="match status" value="1"/>
</dbReference>
<dbReference type="PANTHER" id="PTHR34512:SF30">
    <property type="entry name" value="OUTER MEMBRANE PROTEIN ASSEMBLY FACTOR BAMB"/>
    <property type="match status" value="1"/>
</dbReference>
<feature type="domain" description="Copper amine oxidase-like N-terminal" evidence="2">
    <location>
        <begin position="424"/>
        <end position="526"/>
    </location>
</feature>
<name>A0A329MNT8_9BACL</name>
<dbReference type="Gene3D" id="3.30.457.10">
    <property type="entry name" value="Copper amine oxidase-like, N-terminal domain"/>
    <property type="match status" value="1"/>
</dbReference>
<gene>
    <name evidence="3" type="ORF">DQG23_09850</name>
</gene>
<keyword evidence="1" id="KW-0732">Signal</keyword>
<feature type="chain" id="PRO_5016335118" description="Copper amine oxidase-like N-terminal domain-containing protein" evidence="1">
    <location>
        <begin position="26"/>
        <end position="528"/>
    </location>
</feature>
<evidence type="ECO:0000259" key="2">
    <source>
        <dbReference type="Pfam" id="PF07833"/>
    </source>
</evidence>